<dbReference type="Gene3D" id="3.30.450.20">
    <property type="entry name" value="PAS domain"/>
    <property type="match status" value="1"/>
</dbReference>
<dbReference type="InterPro" id="IPR001789">
    <property type="entry name" value="Sig_transdc_resp-reg_receiver"/>
</dbReference>
<sequence>MFSQPISVLIINDDKQDRLTIRHYLSTGNKKNYQIFEASSGKKALETLKTVRVDGVILDFHLSDMDGVEFLQQLQNHFFSSTFAVIILTEVGNESRAMQAMKNGAQDYLIQENLTRYNLQKSLYLAIERVKIRRKLEQSEQRFRGTFEQAAVGIYHINLVGEFLLFNQRFSQITGYFSEEIKQKTLEEIIFYEDLPKYQKQLERLLNHETETFTLEQRVLRGDGLIIWINVTVSVIKKKDSSPDYLLGIVEEIQERKQTEINF</sequence>
<evidence type="ECO:0000259" key="2">
    <source>
        <dbReference type="PROSITE" id="PS50110"/>
    </source>
</evidence>
<name>T2J1U9_CROWT</name>
<evidence type="ECO:0000259" key="3">
    <source>
        <dbReference type="PROSITE" id="PS50112"/>
    </source>
</evidence>
<dbReference type="EMBL" id="CAQL01001179">
    <property type="protein sequence ID" value="CCQ59164.1"/>
    <property type="molecule type" value="Genomic_DNA"/>
</dbReference>
<evidence type="ECO:0000313" key="6">
    <source>
        <dbReference type="Proteomes" id="UP000017981"/>
    </source>
</evidence>
<feature type="domain" description="PAS" evidence="3">
    <location>
        <begin position="139"/>
        <end position="209"/>
    </location>
</feature>
<dbReference type="GO" id="GO:0000160">
    <property type="term" value="P:phosphorelay signal transduction system"/>
    <property type="evidence" value="ECO:0007669"/>
    <property type="project" value="InterPro"/>
</dbReference>
<evidence type="ECO:0008006" key="7">
    <source>
        <dbReference type="Google" id="ProtNLM"/>
    </source>
</evidence>
<protein>
    <recommendedName>
        <fullName evidence="7">Two-component hybrid sensor and regulator</fullName>
    </recommendedName>
</protein>
<dbReference type="PANTHER" id="PTHR44757">
    <property type="entry name" value="DIGUANYLATE CYCLASE DGCP"/>
    <property type="match status" value="1"/>
</dbReference>
<dbReference type="SMART" id="SM00448">
    <property type="entry name" value="REC"/>
    <property type="match status" value="1"/>
</dbReference>
<accession>T2J1U9</accession>
<feature type="domain" description="PAC" evidence="4">
    <location>
        <begin position="213"/>
        <end position="263"/>
    </location>
</feature>
<feature type="domain" description="Response regulatory" evidence="2">
    <location>
        <begin position="7"/>
        <end position="126"/>
    </location>
</feature>
<feature type="modified residue" description="4-aspartylphosphate" evidence="1">
    <location>
        <position position="59"/>
    </location>
</feature>
<dbReference type="Pfam" id="PF08447">
    <property type="entry name" value="PAS_3"/>
    <property type="match status" value="1"/>
</dbReference>
<dbReference type="PROSITE" id="PS50113">
    <property type="entry name" value="PAC"/>
    <property type="match status" value="1"/>
</dbReference>
<dbReference type="InterPro" id="IPR001610">
    <property type="entry name" value="PAC"/>
</dbReference>
<evidence type="ECO:0000313" key="5">
    <source>
        <dbReference type="EMBL" id="CCQ59164.1"/>
    </source>
</evidence>
<dbReference type="SUPFAM" id="SSF52172">
    <property type="entry name" value="CheY-like"/>
    <property type="match status" value="1"/>
</dbReference>
<dbReference type="SMART" id="SM00091">
    <property type="entry name" value="PAS"/>
    <property type="match status" value="1"/>
</dbReference>
<dbReference type="CDD" id="cd00156">
    <property type="entry name" value="REC"/>
    <property type="match status" value="1"/>
</dbReference>
<dbReference type="Pfam" id="PF00072">
    <property type="entry name" value="Response_reg"/>
    <property type="match status" value="1"/>
</dbReference>
<dbReference type="PROSITE" id="PS50110">
    <property type="entry name" value="RESPONSE_REGULATORY"/>
    <property type="match status" value="1"/>
</dbReference>
<dbReference type="InterPro" id="IPR035965">
    <property type="entry name" value="PAS-like_dom_sf"/>
</dbReference>
<dbReference type="InterPro" id="IPR052155">
    <property type="entry name" value="Biofilm_reg_signaling"/>
</dbReference>
<dbReference type="SUPFAM" id="SSF55785">
    <property type="entry name" value="PYP-like sensor domain (PAS domain)"/>
    <property type="match status" value="1"/>
</dbReference>
<evidence type="ECO:0000259" key="4">
    <source>
        <dbReference type="PROSITE" id="PS50113"/>
    </source>
</evidence>
<dbReference type="GeneID" id="88769945"/>
<dbReference type="NCBIfam" id="TIGR00229">
    <property type="entry name" value="sensory_box"/>
    <property type="match status" value="1"/>
</dbReference>
<dbReference type="CDD" id="cd00130">
    <property type="entry name" value="PAS"/>
    <property type="match status" value="1"/>
</dbReference>
<gene>
    <name evidence="5" type="ORF">CWATWH0005_5536</name>
</gene>
<evidence type="ECO:0000256" key="1">
    <source>
        <dbReference type="PROSITE-ProRule" id="PRU00169"/>
    </source>
</evidence>
<dbReference type="AlphaFoldDB" id="T2J1U9"/>
<reference evidence="5 6" key="2">
    <citation type="submission" date="2013-09" db="EMBL/GenBank/DDBJ databases">
        <title>Whole genome comparison of six Crocosphaera watsonii strains with differing phenotypes.</title>
        <authorList>
            <person name="Bench S.R."/>
            <person name="Heller P."/>
            <person name="Frank I."/>
            <person name="Arciniega M."/>
            <person name="Shilova I.N."/>
            <person name="Zehr J.P."/>
        </authorList>
    </citation>
    <scope>NUCLEOTIDE SEQUENCE [LARGE SCALE GENOMIC DNA]</scope>
    <source>
        <strain evidence="5 6">WH 0005</strain>
    </source>
</reference>
<dbReference type="PROSITE" id="PS50112">
    <property type="entry name" value="PAS"/>
    <property type="match status" value="1"/>
</dbReference>
<dbReference type="RefSeq" id="WP_021834132.1">
    <property type="nucleotide sequence ID" value="NZ_CAQL01001179.1"/>
</dbReference>
<reference evidence="5 6" key="1">
    <citation type="submission" date="2013-01" db="EMBL/GenBank/DDBJ databases">
        <authorList>
            <person name="Bench S."/>
        </authorList>
    </citation>
    <scope>NUCLEOTIDE SEQUENCE [LARGE SCALE GENOMIC DNA]</scope>
    <source>
        <strain evidence="5 6">WH 0005</strain>
    </source>
</reference>
<dbReference type="InterPro" id="IPR000700">
    <property type="entry name" value="PAS-assoc_C"/>
</dbReference>
<dbReference type="InterPro" id="IPR013655">
    <property type="entry name" value="PAS_fold_3"/>
</dbReference>
<comment type="caution">
    <text evidence="5">The sequence shown here is derived from an EMBL/GenBank/DDBJ whole genome shotgun (WGS) entry which is preliminary data.</text>
</comment>
<dbReference type="InterPro" id="IPR011006">
    <property type="entry name" value="CheY-like_superfamily"/>
</dbReference>
<dbReference type="Proteomes" id="UP000017981">
    <property type="component" value="Unassembled WGS sequence"/>
</dbReference>
<keyword evidence="1" id="KW-0597">Phosphoprotein</keyword>
<dbReference type="PANTHER" id="PTHR44757:SF2">
    <property type="entry name" value="BIOFILM ARCHITECTURE MAINTENANCE PROTEIN MBAA"/>
    <property type="match status" value="1"/>
</dbReference>
<dbReference type="SMART" id="SM00086">
    <property type="entry name" value="PAC"/>
    <property type="match status" value="1"/>
</dbReference>
<organism evidence="5 6">
    <name type="scientific">Crocosphaera watsonii WH 0005</name>
    <dbReference type="NCBI Taxonomy" id="423472"/>
    <lineage>
        <taxon>Bacteria</taxon>
        <taxon>Bacillati</taxon>
        <taxon>Cyanobacteriota</taxon>
        <taxon>Cyanophyceae</taxon>
        <taxon>Oscillatoriophycideae</taxon>
        <taxon>Chroococcales</taxon>
        <taxon>Aphanothecaceae</taxon>
        <taxon>Crocosphaera</taxon>
    </lineage>
</organism>
<dbReference type="Gene3D" id="3.40.50.2300">
    <property type="match status" value="1"/>
</dbReference>
<proteinExistence type="predicted"/>
<dbReference type="InterPro" id="IPR000014">
    <property type="entry name" value="PAS"/>
</dbReference>